<gene>
    <name evidence="2" type="ORF">ABIF29_005021</name>
    <name evidence="1" type="ORF">JOH49_005957</name>
</gene>
<sequence length="274" mass="31211">MVAGIGKRTGDMAEFGRRQYYATSIPSGAETPDRTKWLVRSVVATALIAGSLLSYKVFYQPADPLLKHESFAEKLQRHASREELWQNYPSLDRRTIPVAFGDKTYKIPRNYLVDLDRSSADPKETTFEIYVLLPKLEPRTTNNAGRFAKSPFYGGYGDQVNARIRGGQKELNWSERRLLWNRRCEEKGSGVFLMVESGYQLCEADSDLFLKDTPEGPLIFACEKVTVKRPDCTIADPTGAGWGVLTLHFSRKYVYQADEIRKRFRSLLDSFAEK</sequence>
<dbReference type="Proteomes" id="UP000673383">
    <property type="component" value="Unassembled WGS sequence"/>
</dbReference>
<reference evidence="2 4" key="2">
    <citation type="submission" date="2024-07" db="EMBL/GenBank/DDBJ databases">
        <title>Genomic Encyclopedia of Type Strains, Phase V (KMG-V): Genome sequencing to study the core and pangenomes of soil and plant-associated prokaryotes.</title>
        <authorList>
            <person name="Whitman W."/>
        </authorList>
    </citation>
    <scope>NUCLEOTIDE SEQUENCE [LARGE SCALE GENOMIC DNA]</scope>
    <source>
        <strain evidence="2 4">USDA 415</strain>
    </source>
</reference>
<dbReference type="EMBL" id="JBGBZA010000002">
    <property type="protein sequence ID" value="MEY9318222.1"/>
    <property type="molecule type" value="Genomic_DNA"/>
</dbReference>
<evidence type="ECO:0000313" key="4">
    <source>
        <dbReference type="Proteomes" id="UP001565471"/>
    </source>
</evidence>
<keyword evidence="4" id="KW-1185">Reference proteome</keyword>
<reference evidence="1" key="1">
    <citation type="submission" date="2021-02" db="EMBL/GenBank/DDBJ databases">
        <title>Genomic Encyclopedia of Type Strains, Phase IV (KMG-V): Genome sequencing to study the core and pangenomes of soil and plant-associated prokaryotes.</title>
        <authorList>
            <person name="Whitman W."/>
        </authorList>
    </citation>
    <scope>NUCLEOTIDE SEQUENCE</scope>
    <source>
        <strain evidence="1">USDA 406</strain>
    </source>
</reference>
<dbReference type="Proteomes" id="UP001565471">
    <property type="component" value="Unassembled WGS sequence"/>
</dbReference>
<evidence type="ECO:0000313" key="2">
    <source>
        <dbReference type="EMBL" id="MEY9318222.1"/>
    </source>
</evidence>
<evidence type="ECO:0000313" key="1">
    <source>
        <dbReference type="EMBL" id="MBP1296204.1"/>
    </source>
</evidence>
<comment type="caution">
    <text evidence="1">The sequence shown here is derived from an EMBL/GenBank/DDBJ whole genome shotgun (WGS) entry which is preliminary data.</text>
</comment>
<protein>
    <submittedName>
        <fullName evidence="1">Uncharacterized protein</fullName>
    </submittedName>
</protein>
<accession>A0A8I1YCU9</accession>
<dbReference type="EMBL" id="JAFICZ010000001">
    <property type="protein sequence ID" value="MBP1296204.1"/>
    <property type="molecule type" value="Genomic_DNA"/>
</dbReference>
<evidence type="ECO:0000313" key="3">
    <source>
        <dbReference type="Proteomes" id="UP000673383"/>
    </source>
</evidence>
<proteinExistence type="predicted"/>
<organism evidence="1 3">
    <name type="scientific">Bradyrhizobium elkanii</name>
    <dbReference type="NCBI Taxonomy" id="29448"/>
    <lineage>
        <taxon>Bacteria</taxon>
        <taxon>Pseudomonadati</taxon>
        <taxon>Pseudomonadota</taxon>
        <taxon>Alphaproteobacteria</taxon>
        <taxon>Hyphomicrobiales</taxon>
        <taxon>Nitrobacteraceae</taxon>
        <taxon>Bradyrhizobium</taxon>
    </lineage>
</organism>
<name>A0A8I1YCU9_BRAEL</name>
<dbReference type="AlphaFoldDB" id="A0A8I1YCU9"/>
<dbReference type="RefSeq" id="WP_240537249.1">
    <property type="nucleotide sequence ID" value="NZ_CP126026.1"/>
</dbReference>